<comment type="caution">
    <text evidence="3">The sequence shown here is derived from an EMBL/GenBank/DDBJ whole genome shotgun (WGS) entry which is preliminary data.</text>
</comment>
<evidence type="ECO:0008006" key="5">
    <source>
        <dbReference type="Google" id="ProtNLM"/>
    </source>
</evidence>
<protein>
    <recommendedName>
        <fullName evidence="5">Proteinase inhibitor I42 chagasin domain-containing protein</fullName>
    </recommendedName>
</protein>
<feature type="signal peptide" evidence="2">
    <location>
        <begin position="1"/>
        <end position="27"/>
    </location>
</feature>
<organism evidence="3 4">
    <name type="scientific">Streptacidiphilus alkalitolerans</name>
    <dbReference type="NCBI Taxonomy" id="3342712"/>
    <lineage>
        <taxon>Bacteria</taxon>
        <taxon>Bacillati</taxon>
        <taxon>Actinomycetota</taxon>
        <taxon>Actinomycetes</taxon>
        <taxon>Kitasatosporales</taxon>
        <taxon>Streptomycetaceae</taxon>
        <taxon>Streptacidiphilus</taxon>
    </lineage>
</organism>
<feature type="region of interest" description="Disordered" evidence="1">
    <location>
        <begin position="25"/>
        <end position="55"/>
    </location>
</feature>
<sequence length="152" mass="14854">MIPWRSAAGLLLTLVTLAGCASGSTGAGPGAPASPPSGSGGRTASLDEHAAGSTVSVPRGTTVLLTLHSTYWAPPRSSAPALLQPLGGATSSAAAVGPGCRPGAGCGTVVSRFLALRGGRVTLSSARTSCGEAMACRPAERTFRVTVVVTAP</sequence>
<feature type="chain" id="PRO_5045258390" description="Proteinase inhibitor I42 chagasin domain-containing protein" evidence="2">
    <location>
        <begin position="28"/>
        <end position="152"/>
    </location>
</feature>
<accession>A0ABV6VCT7</accession>
<gene>
    <name evidence="3" type="ORF">ACEZDG_19905</name>
</gene>
<name>A0ABV6VCT7_9ACTN</name>
<reference evidence="3 4" key="1">
    <citation type="submission" date="2024-09" db="EMBL/GenBank/DDBJ databases">
        <authorList>
            <person name="Lee S.D."/>
        </authorList>
    </citation>
    <scope>NUCLEOTIDE SEQUENCE [LARGE SCALE GENOMIC DNA]</scope>
    <source>
        <strain evidence="3 4">N1-1</strain>
    </source>
</reference>
<dbReference type="EMBL" id="JBHEZX010000008">
    <property type="protein sequence ID" value="MFC1411534.1"/>
    <property type="molecule type" value="Genomic_DNA"/>
</dbReference>
<evidence type="ECO:0000313" key="4">
    <source>
        <dbReference type="Proteomes" id="UP001592582"/>
    </source>
</evidence>
<evidence type="ECO:0000256" key="2">
    <source>
        <dbReference type="SAM" id="SignalP"/>
    </source>
</evidence>
<proteinExistence type="predicted"/>
<keyword evidence="2" id="KW-0732">Signal</keyword>
<evidence type="ECO:0000313" key="3">
    <source>
        <dbReference type="EMBL" id="MFC1411534.1"/>
    </source>
</evidence>
<keyword evidence="4" id="KW-1185">Reference proteome</keyword>
<evidence type="ECO:0000256" key="1">
    <source>
        <dbReference type="SAM" id="MobiDB-lite"/>
    </source>
</evidence>
<dbReference type="PROSITE" id="PS51257">
    <property type="entry name" value="PROKAR_LIPOPROTEIN"/>
    <property type="match status" value="1"/>
</dbReference>
<dbReference type="RefSeq" id="WP_380511350.1">
    <property type="nucleotide sequence ID" value="NZ_JBHEZX010000008.1"/>
</dbReference>
<dbReference type="Proteomes" id="UP001592582">
    <property type="component" value="Unassembled WGS sequence"/>
</dbReference>